<evidence type="ECO:0000259" key="6">
    <source>
        <dbReference type="Pfam" id="PF04055"/>
    </source>
</evidence>
<evidence type="ECO:0000256" key="2">
    <source>
        <dbReference type="ARBA" id="ARBA00022691"/>
    </source>
</evidence>
<dbReference type="AlphaFoldDB" id="M1VM03"/>
<evidence type="ECO:0000313" key="8">
    <source>
        <dbReference type="EMBL" id="BAM82863.1"/>
    </source>
</evidence>
<dbReference type="Gene3D" id="3.20.20.70">
    <property type="entry name" value="Aldolase class I"/>
    <property type="match status" value="1"/>
</dbReference>
<dbReference type="InterPro" id="IPR058240">
    <property type="entry name" value="rSAM_sf"/>
</dbReference>
<organism evidence="8 9">
    <name type="scientific">Cyanidioschyzon merolae (strain NIES-3377 / 10D)</name>
    <name type="common">Unicellular red alga</name>
    <dbReference type="NCBI Taxonomy" id="280699"/>
    <lineage>
        <taxon>Eukaryota</taxon>
        <taxon>Rhodophyta</taxon>
        <taxon>Bangiophyceae</taxon>
        <taxon>Cyanidiales</taxon>
        <taxon>Cyanidiaceae</taxon>
        <taxon>Cyanidioschyzon</taxon>
    </lineage>
</organism>
<dbReference type="PANTHER" id="PTHR43728:SF1">
    <property type="entry name" value="FE-S OXIDOREDUCTASE"/>
    <property type="match status" value="1"/>
</dbReference>
<dbReference type="Pfam" id="PF12345">
    <property type="entry name" value="DUF3641"/>
    <property type="match status" value="1"/>
</dbReference>
<dbReference type="HOGENOM" id="CLU_050695_0_0_1"/>
<dbReference type="SUPFAM" id="SSF102114">
    <property type="entry name" value="Radical SAM enzymes"/>
    <property type="match status" value="1"/>
</dbReference>
<dbReference type="GO" id="GO:0009507">
    <property type="term" value="C:chloroplast"/>
    <property type="evidence" value="ECO:0007669"/>
    <property type="project" value="UniProtKB-SubCell"/>
</dbReference>
<dbReference type="InterPro" id="IPR007197">
    <property type="entry name" value="rSAM"/>
</dbReference>
<dbReference type="InterPro" id="IPR024521">
    <property type="entry name" value="ArsS-like_C"/>
</dbReference>
<protein>
    <recommendedName>
        <fullName evidence="10">Radical SAM/Cys-rich domain protein</fullName>
    </recommendedName>
</protein>
<keyword evidence="2" id="KW-0949">S-adenosyl-L-methionine</keyword>
<feature type="domain" description="Radical SAM core" evidence="6">
    <location>
        <begin position="92"/>
        <end position="232"/>
    </location>
</feature>
<dbReference type="NCBIfam" id="TIGR04167">
    <property type="entry name" value="rSAM_SeCys"/>
    <property type="match status" value="1"/>
</dbReference>
<feature type="domain" description="Arsenosugar biosynthesis radical SAM protein ArsS-like C-terminal" evidence="7">
    <location>
        <begin position="252"/>
        <end position="393"/>
    </location>
</feature>
<keyword evidence="3" id="KW-0479">Metal-binding</keyword>
<dbReference type="OrthoDB" id="418407at2759"/>
<evidence type="ECO:0000256" key="3">
    <source>
        <dbReference type="ARBA" id="ARBA00022723"/>
    </source>
</evidence>
<dbReference type="PANTHER" id="PTHR43728">
    <property type="entry name" value="SLR0304 PROTEIN"/>
    <property type="match status" value="1"/>
</dbReference>
<dbReference type="Proteomes" id="UP000007014">
    <property type="component" value="Chromosome 19"/>
</dbReference>
<keyword evidence="9" id="KW-1185">Reference proteome</keyword>
<evidence type="ECO:0000313" key="9">
    <source>
        <dbReference type="Proteomes" id="UP000007014"/>
    </source>
</evidence>
<dbReference type="InterPro" id="IPR013785">
    <property type="entry name" value="Aldolase_TIM"/>
</dbReference>
<dbReference type="SFLD" id="SFLDS00029">
    <property type="entry name" value="Radical_SAM"/>
    <property type="match status" value="1"/>
</dbReference>
<proteinExistence type="predicted"/>
<dbReference type="EMBL" id="AP006501">
    <property type="protein sequence ID" value="BAM82863.1"/>
    <property type="molecule type" value="Genomic_DNA"/>
</dbReference>
<dbReference type="RefSeq" id="XP_005538899.1">
    <property type="nucleotide sequence ID" value="XM_005538842.1"/>
</dbReference>
<gene>
    <name evidence="8" type="ORF">CYME_CMS269C</name>
</gene>
<dbReference type="Pfam" id="PF04055">
    <property type="entry name" value="Radical_SAM"/>
    <property type="match status" value="1"/>
</dbReference>
<evidence type="ECO:0000259" key="7">
    <source>
        <dbReference type="Pfam" id="PF12345"/>
    </source>
</evidence>
<evidence type="ECO:0000256" key="5">
    <source>
        <dbReference type="ARBA" id="ARBA00023014"/>
    </source>
</evidence>
<reference evidence="8 9" key="1">
    <citation type="journal article" date="2004" name="Nature">
        <title>Genome sequence of the ultrasmall unicellular red alga Cyanidioschyzon merolae 10D.</title>
        <authorList>
            <person name="Matsuzaki M."/>
            <person name="Misumi O."/>
            <person name="Shin-i T."/>
            <person name="Maruyama S."/>
            <person name="Takahara M."/>
            <person name="Miyagishima S."/>
            <person name="Mori T."/>
            <person name="Nishida K."/>
            <person name="Yagisawa F."/>
            <person name="Nishida K."/>
            <person name="Yoshida Y."/>
            <person name="Nishimura Y."/>
            <person name="Nakao S."/>
            <person name="Kobayashi T."/>
            <person name="Momoyama Y."/>
            <person name="Higashiyama T."/>
            <person name="Minoda A."/>
            <person name="Sano M."/>
            <person name="Nomoto H."/>
            <person name="Oishi K."/>
            <person name="Hayashi H."/>
            <person name="Ohta F."/>
            <person name="Nishizaka S."/>
            <person name="Haga S."/>
            <person name="Miura S."/>
            <person name="Morishita T."/>
            <person name="Kabeya Y."/>
            <person name="Terasawa K."/>
            <person name="Suzuki Y."/>
            <person name="Ishii Y."/>
            <person name="Asakawa S."/>
            <person name="Takano H."/>
            <person name="Ohta N."/>
            <person name="Kuroiwa H."/>
            <person name="Tanaka K."/>
            <person name="Shimizu N."/>
            <person name="Sugano S."/>
            <person name="Sato N."/>
            <person name="Nozaki H."/>
            <person name="Ogasawara N."/>
            <person name="Kohara Y."/>
            <person name="Kuroiwa T."/>
        </authorList>
    </citation>
    <scope>NUCLEOTIDE SEQUENCE [LARGE SCALE GENOMIC DNA]</scope>
    <source>
        <strain evidence="8 9">10D</strain>
    </source>
</reference>
<dbReference type="InterPro" id="IPR026351">
    <property type="entry name" value="rSAM_ArsS-like"/>
</dbReference>
<name>M1VM03_CYAM1</name>
<dbReference type="CDD" id="cd01335">
    <property type="entry name" value="Radical_SAM"/>
    <property type="match status" value="1"/>
</dbReference>
<dbReference type="GO" id="GO:0046872">
    <property type="term" value="F:metal ion binding"/>
    <property type="evidence" value="ECO:0007669"/>
    <property type="project" value="UniProtKB-KW"/>
</dbReference>
<reference evidence="8 9" key="2">
    <citation type="journal article" date="2007" name="BMC Biol.">
        <title>A 100%-complete sequence reveals unusually simple genomic features in the hot-spring red alga Cyanidioschyzon merolae.</title>
        <authorList>
            <person name="Nozaki H."/>
            <person name="Takano H."/>
            <person name="Misumi O."/>
            <person name="Terasawa K."/>
            <person name="Matsuzaki M."/>
            <person name="Maruyama S."/>
            <person name="Nishida K."/>
            <person name="Yagisawa F."/>
            <person name="Yoshida Y."/>
            <person name="Fujiwara T."/>
            <person name="Takio S."/>
            <person name="Tamura K."/>
            <person name="Chung S.J."/>
            <person name="Nakamura S."/>
            <person name="Kuroiwa H."/>
            <person name="Tanaka K."/>
            <person name="Sato N."/>
            <person name="Kuroiwa T."/>
        </authorList>
    </citation>
    <scope>NUCLEOTIDE SEQUENCE [LARGE SCALE GENOMIC DNA]</scope>
    <source>
        <strain evidence="8 9">10D</strain>
    </source>
</reference>
<dbReference type="eggNOG" id="ENOG502QWFM">
    <property type="taxonomic scope" value="Eukaryota"/>
</dbReference>
<comment type="subcellular location">
    <subcellularLocation>
        <location evidence="1">Plastid</location>
        <location evidence="1">Chloroplast</location>
    </subcellularLocation>
</comment>
<sequence length="396" mass="45091">MYRNCFVSQGFAGKCSAPAKHRTASAWCRCRGARGASWAPCFRNRCAPRRTARETRLGRLAAMFPSEDAGENVFEKHIGRPLFHENPTTLQINIGLTCNMACSHCHVESSPNRRETMSFEVADRILELLRNSWFIETVDITGGAPEMHDAFRYLIRQIRTHIPHVRTIYDRCNLTILRQIEQYDLVEFLKRHQVDIIASLPCYVEENVDRQRGNTAYRRSIAALLELNRAGYGLPNSPHHLHLVYNPLGPYLPPNQLGLEIQYHEYLYRNFGIFFNRLICITNMPIKRFLDDLCRTGYYEAYMELLVNSCNLAAVDGVMCLDQIHVSYDGTLHDCDFNYALEMPVCWGHPDDPGPQTIFDLQRSFDEVAGKQIRTGVHCFGCTAGNGSSCTGAIVT</sequence>
<keyword evidence="4" id="KW-0408">Iron</keyword>
<dbReference type="OMA" id="CHVNAGP"/>
<dbReference type="Gramene" id="CMS269CT">
    <property type="protein sequence ID" value="CMS269CT"/>
    <property type="gene ID" value="CMS269C"/>
</dbReference>
<dbReference type="GO" id="GO:0051536">
    <property type="term" value="F:iron-sulfur cluster binding"/>
    <property type="evidence" value="ECO:0007669"/>
    <property type="project" value="UniProtKB-KW"/>
</dbReference>
<dbReference type="KEGG" id="cme:CYME_CMS269C"/>
<dbReference type="GO" id="GO:0003824">
    <property type="term" value="F:catalytic activity"/>
    <property type="evidence" value="ECO:0007669"/>
    <property type="project" value="InterPro"/>
</dbReference>
<keyword evidence="5" id="KW-0411">Iron-sulfur</keyword>
<dbReference type="GeneID" id="16997153"/>
<accession>M1VM03</accession>
<evidence type="ECO:0000256" key="4">
    <source>
        <dbReference type="ARBA" id="ARBA00023004"/>
    </source>
</evidence>
<evidence type="ECO:0000256" key="1">
    <source>
        <dbReference type="ARBA" id="ARBA00004229"/>
    </source>
</evidence>
<evidence type="ECO:0008006" key="10">
    <source>
        <dbReference type="Google" id="ProtNLM"/>
    </source>
</evidence>
<dbReference type="STRING" id="280699.M1VM03"/>